<dbReference type="AlphaFoldDB" id="A0A7D8YQQ4"/>
<gene>
    <name evidence="2" type="ORF">LCER1_G007637</name>
</gene>
<feature type="transmembrane region" description="Helical" evidence="1">
    <location>
        <begin position="64"/>
        <end position="84"/>
    </location>
</feature>
<dbReference type="EMBL" id="QGMG01000825">
    <property type="protein sequence ID" value="TVY51415.1"/>
    <property type="molecule type" value="Genomic_DNA"/>
</dbReference>
<sequence length="134" mass="15084">KGIRIEQGKKLNTIKIKTLNYKQSSIKSKRVIRSSLALEIYSIVASINIGIVLGATLKQITKELGIPLIKTVVYTNSFSLYKYLVKLRTTKEKRLIINIIGFKDNPLDAIIKGNPNWTLKMLININSLTIQVEG</sequence>
<evidence type="ECO:0000313" key="2">
    <source>
        <dbReference type="EMBL" id="TVY51415.1"/>
    </source>
</evidence>
<proteinExistence type="predicted"/>
<dbReference type="Proteomes" id="UP000481288">
    <property type="component" value="Unassembled WGS sequence"/>
</dbReference>
<keyword evidence="3" id="KW-1185">Reference proteome</keyword>
<keyword evidence="1" id="KW-1133">Transmembrane helix</keyword>
<keyword evidence="1" id="KW-0812">Transmembrane</keyword>
<feature type="non-terminal residue" evidence="2">
    <location>
        <position position="134"/>
    </location>
</feature>
<keyword evidence="1" id="KW-0472">Membrane</keyword>
<evidence type="ECO:0000256" key="1">
    <source>
        <dbReference type="SAM" id="Phobius"/>
    </source>
</evidence>
<accession>A0A7D8YQQ4</accession>
<reference evidence="2 3" key="1">
    <citation type="submission" date="2018-05" db="EMBL/GenBank/DDBJ databases">
        <title>Whole genome sequencing for identification of molecular markers to develop diagnostic detection tools for the regulated plant pathogen Lachnellula willkommii.</title>
        <authorList>
            <person name="Giroux E."/>
            <person name="Bilodeau G."/>
        </authorList>
    </citation>
    <scope>NUCLEOTIDE SEQUENCE [LARGE SCALE GENOMIC DNA]</scope>
    <source>
        <strain evidence="2 3">CBS 625.97</strain>
    </source>
</reference>
<feature type="transmembrane region" description="Helical" evidence="1">
    <location>
        <begin position="36"/>
        <end position="58"/>
    </location>
</feature>
<dbReference type="OrthoDB" id="3559045at2759"/>
<comment type="caution">
    <text evidence="2">The sequence shown here is derived from an EMBL/GenBank/DDBJ whole genome shotgun (WGS) entry which is preliminary data.</text>
</comment>
<organism evidence="2 3">
    <name type="scientific">Lachnellula cervina</name>
    <dbReference type="NCBI Taxonomy" id="1316786"/>
    <lineage>
        <taxon>Eukaryota</taxon>
        <taxon>Fungi</taxon>
        <taxon>Dikarya</taxon>
        <taxon>Ascomycota</taxon>
        <taxon>Pezizomycotina</taxon>
        <taxon>Leotiomycetes</taxon>
        <taxon>Helotiales</taxon>
        <taxon>Lachnaceae</taxon>
        <taxon>Lachnellula</taxon>
    </lineage>
</organism>
<protein>
    <submittedName>
        <fullName evidence="2">Uncharacterized protein</fullName>
    </submittedName>
</protein>
<feature type="non-terminal residue" evidence="2">
    <location>
        <position position="1"/>
    </location>
</feature>
<evidence type="ECO:0000313" key="3">
    <source>
        <dbReference type="Proteomes" id="UP000481288"/>
    </source>
</evidence>
<name>A0A7D8YQQ4_9HELO</name>